<organism evidence="2 3">
    <name type="scientific">Corynebacterium massiliense DSM 45435</name>
    <dbReference type="NCBI Taxonomy" id="1121364"/>
    <lineage>
        <taxon>Bacteria</taxon>
        <taxon>Bacillati</taxon>
        <taxon>Actinomycetota</taxon>
        <taxon>Actinomycetes</taxon>
        <taxon>Mycobacteriales</taxon>
        <taxon>Corynebacteriaceae</taxon>
        <taxon>Corynebacterium</taxon>
    </lineage>
</organism>
<protein>
    <submittedName>
        <fullName evidence="2">Uncharacterized protein</fullName>
    </submittedName>
</protein>
<reference evidence="2 3" key="1">
    <citation type="submission" date="2020-10" db="EMBL/GenBank/DDBJ databases">
        <title>Complete genome sequence of Corynebacterium massiliense DSM 45435, type strain of Corynebacterium massiliense.</title>
        <authorList>
            <person name="Busche T."/>
            <person name="Kalinowski J."/>
            <person name="Ruckert C."/>
        </authorList>
    </citation>
    <scope>NUCLEOTIDE SEQUENCE [LARGE SCALE GENOMIC DNA]</scope>
    <source>
        <strain evidence="2 3">DSM 45435</strain>
    </source>
</reference>
<accession>A0ABY7U7X7</accession>
<evidence type="ECO:0000313" key="2">
    <source>
        <dbReference type="EMBL" id="WCZ32812.1"/>
    </source>
</evidence>
<keyword evidence="3" id="KW-1185">Reference proteome</keyword>
<evidence type="ECO:0000256" key="1">
    <source>
        <dbReference type="SAM" id="Phobius"/>
    </source>
</evidence>
<dbReference type="RefSeq" id="WP_022862285.1">
    <property type="nucleotide sequence ID" value="NZ_ATVG01000001.1"/>
</dbReference>
<name>A0ABY7U7X7_9CORY</name>
<keyword evidence="1" id="KW-0472">Membrane</keyword>
<keyword evidence="1" id="KW-0812">Transmembrane</keyword>
<dbReference type="Proteomes" id="UP001220064">
    <property type="component" value="Chromosome"/>
</dbReference>
<sequence>MFLFIWLLFLLAGLFVGGAWSGYQHDNKVLTIACGLLAVVTLAASITWMVAEMR</sequence>
<evidence type="ECO:0000313" key="3">
    <source>
        <dbReference type="Proteomes" id="UP001220064"/>
    </source>
</evidence>
<keyword evidence="1" id="KW-1133">Transmembrane helix</keyword>
<dbReference type="EMBL" id="CP063189">
    <property type="protein sequence ID" value="WCZ32812.1"/>
    <property type="molecule type" value="Genomic_DNA"/>
</dbReference>
<feature type="transmembrane region" description="Helical" evidence="1">
    <location>
        <begin position="29"/>
        <end position="51"/>
    </location>
</feature>
<proteinExistence type="predicted"/>
<gene>
    <name evidence="2" type="ORF">CMASS_06890</name>
</gene>